<gene>
    <name evidence="1" type="ORF">NS226_12155</name>
</gene>
<reference evidence="1 2" key="1">
    <citation type="journal article" date="2016" name="Front. Microbiol.">
        <title>Genomic Resource of Rice Seed Associated Bacteria.</title>
        <authorList>
            <person name="Midha S."/>
            <person name="Bansal K."/>
            <person name="Sharma S."/>
            <person name="Kumar N."/>
            <person name="Patil P.P."/>
            <person name="Chaudhry V."/>
            <person name="Patil P.B."/>
        </authorList>
    </citation>
    <scope>NUCLEOTIDE SEQUENCE [LARGE SCALE GENOMIC DNA]</scope>
    <source>
        <strain evidence="1 2">NS226</strain>
    </source>
</reference>
<dbReference type="AlphaFoldDB" id="A0A175R8G1"/>
<dbReference type="RefSeq" id="WP_058635201.1">
    <property type="nucleotide sequence ID" value="NZ_LDPZ01000023.1"/>
</dbReference>
<evidence type="ECO:0000313" key="2">
    <source>
        <dbReference type="Proteomes" id="UP000078272"/>
    </source>
</evidence>
<dbReference type="EMBL" id="LDPZ01000023">
    <property type="protein sequence ID" value="KTQ95300.1"/>
    <property type="molecule type" value="Genomic_DNA"/>
</dbReference>
<accession>A0A175R8G1</accession>
<dbReference type="InterPro" id="IPR045499">
    <property type="entry name" value="DUF6492"/>
</dbReference>
<organism evidence="1 2">
    <name type="scientific">Aureimonas ureilytica</name>
    <dbReference type="NCBI Taxonomy" id="401562"/>
    <lineage>
        <taxon>Bacteria</taxon>
        <taxon>Pseudomonadati</taxon>
        <taxon>Pseudomonadota</taxon>
        <taxon>Alphaproteobacteria</taxon>
        <taxon>Hyphomicrobiales</taxon>
        <taxon>Aurantimonadaceae</taxon>
        <taxon>Aureimonas</taxon>
    </lineage>
</organism>
<dbReference type="STRING" id="401562.NS365_19425"/>
<dbReference type="Proteomes" id="UP000078272">
    <property type="component" value="Unassembled WGS sequence"/>
</dbReference>
<protein>
    <submittedName>
        <fullName evidence="1">Uncharacterized protein</fullName>
    </submittedName>
</protein>
<dbReference type="Pfam" id="PF20102">
    <property type="entry name" value="DUF6492"/>
    <property type="match status" value="1"/>
</dbReference>
<sequence length="302" mass="34291">MTSPRVALITPSYRNDFELARDLCRSLDEFARFDHEHILIVPARDRALFAPLAGPKRRVLVREEIIGRHGFRRLPVPTLIPLPFGRTMRLREQYHLKGLGRVSGWLVQQIVKLSAAEFSDAEVFVFADSDVLLFRPFTADMLQNGDGLHLQRHVEGRDLETHRTWRATAHRLLGVTQASAEPFNYIGQFVTWRRPVLERLLERIEAQTSQGWQRAIAKAATVSEYILYGEFVAEGLAEPSGHIAADRKLYNSVWLPDERIDVEAIAAGTQPQHVALHIQSTHPIPIEERRAAVAAVKARVPR</sequence>
<dbReference type="OrthoDB" id="571298at2"/>
<name>A0A175R8G1_9HYPH</name>
<dbReference type="PATRIC" id="fig|401562.3.peg.1976"/>
<comment type="caution">
    <text evidence="1">The sequence shown here is derived from an EMBL/GenBank/DDBJ whole genome shotgun (WGS) entry which is preliminary data.</text>
</comment>
<proteinExistence type="predicted"/>
<evidence type="ECO:0000313" key="1">
    <source>
        <dbReference type="EMBL" id="KTQ95300.1"/>
    </source>
</evidence>